<dbReference type="EMBL" id="CP003775">
    <property type="protein sequence ID" value="AFQ50629.1"/>
    <property type="molecule type" value="Genomic_DNA"/>
</dbReference>
<sequence>MRRDTLLSNRASVPAVCKRLDHMGVDNVDGVEGE</sequence>
<organism evidence="1 2">
    <name type="scientific">Burkholderia cepacia GG4</name>
    <dbReference type="NCBI Taxonomy" id="1009846"/>
    <lineage>
        <taxon>Bacteria</taxon>
        <taxon>Pseudomonadati</taxon>
        <taxon>Pseudomonadota</taxon>
        <taxon>Betaproteobacteria</taxon>
        <taxon>Burkholderiales</taxon>
        <taxon>Burkholderiaceae</taxon>
        <taxon>Burkholderia</taxon>
        <taxon>Burkholderia cepacia complex</taxon>
    </lineage>
</organism>
<evidence type="ECO:0000313" key="2">
    <source>
        <dbReference type="Proteomes" id="UP000032866"/>
    </source>
</evidence>
<dbReference type="AlphaFoldDB" id="A0A9W3K5C1"/>
<protein>
    <submittedName>
        <fullName evidence="1">Uncharacterized protein</fullName>
    </submittedName>
</protein>
<gene>
    <name evidence="1" type="ORF">GEM_4239</name>
</gene>
<evidence type="ECO:0000313" key="1">
    <source>
        <dbReference type="EMBL" id="AFQ50629.1"/>
    </source>
</evidence>
<dbReference type="KEGG" id="bct:GEM_4239"/>
<dbReference type="Proteomes" id="UP000032866">
    <property type="component" value="Chromosome 2"/>
</dbReference>
<name>A0A9W3K5C1_BURCE</name>
<reference evidence="1 2" key="1">
    <citation type="journal article" date="2012" name="J. Bacteriol.">
        <title>Complete Genome Sequence of Burkholderia sp. Strain GG4, a Betaproteobacterium That Reduces 3-Oxo-N-Acylhomoserine Lactones and Produces Different N-Acylhomoserine Lactones.</title>
        <authorList>
            <person name="Hong K.W."/>
            <person name="Koh C.L."/>
            <person name="Sam C.K."/>
            <person name="Yin W.F."/>
            <person name="Chan K.G."/>
        </authorList>
    </citation>
    <scope>NUCLEOTIDE SEQUENCE [LARGE SCALE GENOMIC DNA]</scope>
    <source>
        <strain evidence="1 2">GG4</strain>
    </source>
</reference>
<accession>A0A9W3K5C1</accession>
<proteinExistence type="predicted"/>